<protein>
    <recommendedName>
        <fullName evidence="3">Serine-threonine/tyrosine-protein kinase catalytic domain-containing protein</fullName>
    </recommendedName>
</protein>
<dbReference type="Proteomes" id="UP000327013">
    <property type="component" value="Chromosome 7"/>
</dbReference>
<dbReference type="EMBL" id="CM017327">
    <property type="protein sequence ID" value="KAE8099228.1"/>
    <property type="molecule type" value="Genomic_DNA"/>
</dbReference>
<name>A0A5N6RIT5_9ROSI</name>
<dbReference type="AlphaFoldDB" id="A0A5N6RIT5"/>
<dbReference type="OrthoDB" id="1103805at2759"/>
<organism evidence="1 2">
    <name type="scientific">Carpinus fangiana</name>
    <dbReference type="NCBI Taxonomy" id="176857"/>
    <lineage>
        <taxon>Eukaryota</taxon>
        <taxon>Viridiplantae</taxon>
        <taxon>Streptophyta</taxon>
        <taxon>Embryophyta</taxon>
        <taxon>Tracheophyta</taxon>
        <taxon>Spermatophyta</taxon>
        <taxon>Magnoliopsida</taxon>
        <taxon>eudicotyledons</taxon>
        <taxon>Gunneridae</taxon>
        <taxon>Pentapetalae</taxon>
        <taxon>rosids</taxon>
        <taxon>fabids</taxon>
        <taxon>Fagales</taxon>
        <taxon>Betulaceae</taxon>
        <taxon>Carpinus</taxon>
    </lineage>
</organism>
<evidence type="ECO:0000313" key="2">
    <source>
        <dbReference type="Proteomes" id="UP000327013"/>
    </source>
</evidence>
<proteinExistence type="predicted"/>
<evidence type="ECO:0000313" key="1">
    <source>
        <dbReference type="EMBL" id="KAE8099228.1"/>
    </source>
</evidence>
<reference evidence="1 2" key="1">
    <citation type="submission" date="2019-06" db="EMBL/GenBank/DDBJ databases">
        <title>A chromosomal-level reference genome of Carpinus fangiana (Coryloideae, Betulaceae).</title>
        <authorList>
            <person name="Yang X."/>
            <person name="Wang Z."/>
            <person name="Zhang L."/>
            <person name="Hao G."/>
            <person name="Liu J."/>
            <person name="Yang Y."/>
        </authorList>
    </citation>
    <scope>NUCLEOTIDE SEQUENCE [LARGE SCALE GENOMIC DNA]</scope>
    <source>
        <strain evidence="1">Cfa_2016G</strain>
        <tissue evidence="1">Leaf</tissue>
    </source>
</reference>
<sequence>MPFDEDDDETNNDDIDENAIIKEVDRHFNASCKVEECLVSVLQIGLLCCATSPHERLPTNVVVNKLRAVRDAFILAKSS</sequence>
<gene>
    <name evidence="1" type="ORF">FH972_017225</name>
</gene>
<accession>A0A5N6RIT5</accession>
<evidence type="ECO:0008006" key="3">
    <source>
        <dbReference type="Google" id="ProtNLM"/>
    </source>
</evidence>
<dbReference type="Gene3D" id="1.10.510.10">
    <property type="entry name" value="Transferase(Phosphotransferase) domain 1"/>
    <property type="match status" value="1"/>
</dbReference>
<keyword evidence="2" id="KW-1185">Reference proteome</keyword>